<dbReference type="AlphaFoldDB" id="A0A061DRB2"/>
<dbReference type="Proteomes" id="UP000026915">
    <property type="component" value="Chromosome 1"/>
</dbReference>
<organism evidence="1 2">
    <name type="scientific">Theobroma cacao</name>
    <name type="common">Cacao</name>
    <name type="synonym">Cocoa</name>
    <dbReference type="NCBI Taxonomy" id="3641"/>
    <lineage>
        <taxon>Eukaryota</taxon>
        <taxon>Viridiplantae</taxon>
        <taxon>Streptophyta</taxon>
        <taxon>Embryophyta</taxon>
        <taxon>Tracheophyta</taxon>
        <taxon>Spermatophyta</taxon>
        <taxon>Magnoliopsida</taxon>
        <taxon>eudicotyledons</taxon>
        <taxon>Gunneridae</taxon>
        <taxon>Pentapetalae</taxon>
        <taxon>rosids</taxon>
        <taxon>malvids</taxon>
        <taxon>Malvales</taxon>
        <taxon>Malvaceae</taxon>
        <taxon>Byttnerioideae</taxon>
        <taxon>Theobroma</taxon>
    </lineage>
</organism>
<evidence type="ECO:0000313" key="1">
    <source>
        <dbReference type="EMBL" id="EOX95225.1"/>
    </source>
</evidence>
<proteinExistence type="predicted"/>
<dbReference type="EMBL" id="CM001879">
    <property type="protein sequence ID" value="EOX95225.1"/>
    <property type="molecule type" value="Genomic_DNA"/>
</dbReference>
<gene>
    <name evidence="1" type="ORF">TCM_004776</name>
</gene>
<dbReference type="eggNOG" id="ENOG502S4IH">
    <property type="taxonomic scope" value="Eukaryota"/>
</dbReference>
<dbReference type="InParanoid" id="A0A061DRB2"/>
<name>A0A061DRB2_THECC</name>
<keyword evidence="2" id="KW-1185">Reference proteome</keyword>
<dbReference type="Gramene" id="EOX95225">
    <property type="protein sequence ID" value="EOX95225"/>
    <property type="gene ID" value="TCM_004776"/>
</dbReference>
<evidence type="ECO:0000313" key="2">
    <source>
        <dbReference type="Proteomes" id="UP000026915"/>
    </source>
</evidence>
<accession>A0A061DRB2</accession>
<reference evidence="1 2" key="1">
    <citation type="journal article" date="2013" name="Genome Biol.">
        <title>The genome sequence of the most widely cultivated cacao type and its use to identify candidate genes regulating pod color.</title>
        <authorList>
            <person name="Motamayor J.C."/>
            <person name="Mockaitis K."/>
            <person name="Schmutz J."/>
            <person name="Haiminen N."/>
            <person name="Iii D.L."/>
            <person name="Cornejo O."/>
            <person name="Findley S.D."/>
            <person name="Zheng P."/>
            <person name="Utro F."/>
            <person name="Royaert S."/>
            <person name="Saski C."/>
            <person name="Jenkins J."/>
            <person name="Podicheti R."/>
            <person name="Zhao M."/>
            <person name="Scheffler B.E."/>
            <person name="Stack J.C."/>
            <person name="Feltus F.A."/>
            <person name="Mustiga G.M."/>
            <person name="Amores F."/>
            <person name="Phillips W."/>
            <person name="Marelli J.P."/>
            <person name="May G.D."/>
            <person name="Shapiro H."/>
            <person name="Ma J."/>
            <person name="Bustamante C.D."/>
            <person name="Schnell R.J."/>
            <person name="Main D."/>
            <person name="Gilbert D."/>
            <person name="Parida L."/>
            <person name="Kuhn D.N."/>
        </authorList>
    </citation>
    <scope>NUCLEOTIDE SEQUENCE [LARGE SCALE GENOMIC DNA]</scope>
    <source>
        <strain evidence="2">cv. Matina 1-6</strain>
    </source>
</reference>
<dbReference type="HOGENOM" id="CLU_898361_0_0_1"/>
<protein>
    <submittedName>
        <fullName evidence="1">Uncharacterized protein</fullName>
    </submittedName>
</protein>
<sequence>MQRWLHYLLTGRNTVSIQSKGFESLKRLLHTLTDDDDYFVELALPVEGGGVIPKLKTEKPEPFGVSIQGISYTPSHPSVPLWQVCLSGCMCTSMPAYSFPSMKDIALEVGNSSPVASLDFENCNDEECTFKFRTSLSVMIKNVPSIINLLQLKEAISALGKVSKASKRSVPNGLDCCDIEFKSVESRNTAPLIGSITVKNFSLPISLLHSLETVTITIGNISSETADSAIHSTCTLCGRLEGLVRTKEDVVDAIFSVKGETDTKIKRSVIVWKEQVVVYLANTKAKLKKLCLYEGLSVIVCVTVGGQAFE</sequence>